<feature type="non-terminal residue" evidence="2">
    <location>
        <position position="1"/>
    </location>
</feature>
<dbReference type="Proteomes" id="UP000265520">
    <property type="component" value="Unassembled WGS sequence"/>
</dbReference>
<evidence type="ECO:0000313" key="3">
    <source>
        <dbReference type="Proteomes" id="UP000265520"/>
    </source>
</evidence>
<evidence type="ECO:0000313" key="2">
    <source>
        <dbReference type="EMBL" id="MCI52786.1"/>
    </source>
</evidence>
<proteinExistence type="predicted"/>
<name>A0A392SY22_9FABA</name>
<accession>A0A392SY22</accession>
<feature type="region of interest" description="Disordered" evidence="1">
    <location>
        <begin position="1"/>
        <end position="29"/>
    </location>
</feature>
<comment type="caution">
    <text evidence="2">The sequence shown here is derived from an EMBL/GenBank/DDBJ whole genome shotgun (WGS) entry which is preliminary data.</text>
</comment>
<reference evidence="2 3" key="1">
    <citation type="journal article" date="2018" name="Front. Plant Sci.">
        <title>Red Clover (Trifolium pratense) and Zigzag Clover (T. medium) - A Picture of Genomic Similarities and Differences.</title>
        <authorList>
            <person name="Dluhosova J."/>
            <person name="Istvanek J."/>
            <person name="Nedelnik J."/>
            <person name="Repkova J."/>
        </authorList>
    </citation>
    <scope>NUCLEOTIDE SEQUENCE [LARGE SCALE GENOMIC DNA]</scope>
    <source>
        <strain evidence="3">cv. 10/8</strain>
        <tissue evidence="2">Leaf</tissue>
    </source>
</reference>
<dbReference type="AlphaFoldDB" id="A0A392SY22"/>
<sequence length="97" mass="10839">SQRDLKDVYQGSRMPNVGPGANHAISHNGEAHQKFKAIEDKLRMMESFLLSNDCSLHPYSQHLTAAQHQQPQGFPNQQAIQMPFNPLQASQFAQNPG</sequence>
<evidence type="ECO:0000256" key="1">
    <source>
        <dbReference type="SAM" id="MobiDB-lite"/>
    </source>
</evidence>
<protein>
    <submittedName>
        <fullName evidence="2">Uncharacterized protein</fullName>
    </submittedName>
</protein>
<keyword evidence="3" id="KW-1185">Reference proteome</keyword>
<organism evidence="2 3">
    <name type="scientific">Trifolium medium</name>
    <dbReference type="NCBI Taxonomy" id="97028"/>
    <lineage>
        <taxon>Eukaryota</taxon>
        <taxon>Viridiplantae</taxon>
        <taxon>Streptophyta</taxon>
        <taxon>Embryophyta</taxon>
        <taxon>Tracheophyta</taxon>
        <taxon>Spermatophyta</taxon>
        <taxon>Magnoliopsida</taxon>
        <taxon>eudicotyledons</taxon>
        <taxon>Gunneridae</taxon>
        <taxon>Pentapetalae</taxon>
        <taxon>rosids</taxon>
        <taxon>fabids</taxon>
        <taxon>Fabales</taxon>
        <taxon>Fabaceae</taxon>
        <taxon>Papilionoideae</taxon>
        <taxon>50 kb inversion clade</taxon>
        <taxon>NPAAA clade</taxon>
        <taxon>Hologalegina</taxon>
        <taxon>IRL clade</taxon>
        <taxon>Trifolieae</taxon>
        <taxon>Trifolium</taxon>
    </lineage>
</organism>
<feature type="non-terminal residue" evidence="2">
    <location>
        <position position="97"/>
    </location>
</feature>
<dbReference type="EMBL" id="LXQA010452791">
    <property type="protein sequence ID" value="MCI52786.1"/>
    <property type="molecule type" value="Genomic_DNA"/>
</dbReference>